<dbReference type="PANTHER" id="PTHR41749">
    <property type="entry name" value="UBIQUITIN-LIKE DOMAIN-CONTAINING PROTEIN"/>
    <property type="match status" value="1"/>
</dbReference>
<accession>A0A1G4ID98</accession>
<dbReference type="CDD" id="cd17039">
    <property type="entry name" value="Ubl_ubiquitin_like"/>
    <property type="match status" value="1"/>
</dbReference>
<evidence type="ECO:0000259" key="2">
    <source>
        <dbReference type="PROSITE" id="PS50053"/>
    </source>
</evidence>
<dbReference type="Proteomes" id="UP000195570">
    <property type="component" value="Unassembled WGS sequence"/>
</dbReference>
<dbReference type="GeneID" id="92375699"/>
<dbReference type="RefSeq" id="XP_067081042.1">
    <property type="nucleotide sequence ID" value="XM_067224941.1"/>
</dbReference>
<dbReference type="InterPro" id="IPR029071">
    <property type="entry name" value="Ubiquitin-like_domsf"/>
</dbReference>
<reference evidence="3" key="1">
    <citation type="submission" date="2016-09" db="EMBL/GenBank/DDBJ databases">
        <authorList>
            <person name="Hebert L."/>
            <person name="Moumen B."/>
        </authorList>
    </citation>
    <scope>NUCLEOTIDE SEQUENCE [LARGE SCALE GENOMIC DNA]</scope>
    <source>
        <strain evidence="3">OVI</strain>
    </source>
</reference>
<proteinExistence type="predicted"/>
<evidence type="ECO:0000313" key="3">
    <source>
        <dbReference type="EMBL" id="SCU70186.1"/>
    </source>
</evidence>
<dbReference type="PROSITE" id="PS50053">
    <property type="entry name" value="UBIQUITIN_2"/>
    <property type="match status" value="1"/>
</dbReference>
<comment type="caution">
    <text evidence="3">The sequence shown here is derived from an EMBL/GenBank/DDBJ whole genome shotgun (WGS) entry which is preliminary data.</text>
</comment>
<evidence type="ECO:0000256" key="1">
    <source>
        <dbReference type="SAM" id="MobiDB-lite"/>
    </source>
</evidence>
<keyword evidence="4" id="KW-1185">Reference proteome</keyword>
<name>A0A1G4ID98_TRYEQ</name>
<dbReference type="SMR" id="A0A1G4ID98"/>
<dbReference type="AlphaFoldDB" id="A0A1G4ID98"/>
<sequence length="129" mass="14492">MSEVADFSDSADEWEATPKGPVDDAEEAANGKPKPKRPQIDQLTGEERELAGELLKLVFHLPDGSVQHREHFMGQTVSYLKAQLEDVDGLPYERTTLFFEDRQLLDPLSLNDLPFSVDGENHITVRLSN</sequence>
<dbReference type="VEuPathDB" id="TriTrypDB:TEOVI_000175900"/>
<dbReference type="InterPro" id="IPR000626">
    <property type="entry name" value="Ubiquitin-like_dom"/>
</dbReference>
<dbReference type="SUPFAM" id="SSF54236">
    <property type="entry name" value="Ubiquitin-like"/>
    <property type="match status" value="1"/>
</dbReference>
<dbReference type="PANTHER" id="PTHR41749:SF1">
    <property type="entry name" value="UBIQUITIN-LIKE DOMAIN-CONTAINING PROTEIN"/>
    <property type="match status" value="1"/>
</dbReference>
<gene>
    <name evidence="3" type="ORF">TEOVI_000175900</name>
</gene>
<feature type="domain" description="Ubiquitin-like" evidence="2">
    <location>
        <begin position="75"/>
        <end position="129"/>
    </location>
</feature>
<evidence type="ECO:0000313" key="4">
    <source>
        <dbReference type="Proteomes" id="UP000195570"/>
    </source>
</evidence>
<feature type="region of interest" description="Disordered" evidence="1">
    <location>
        <begin position="1"/>
        <end position="41"/>
    </location>
</feature>
<dbReference type="EMBL" id="CZPT02001381">
    <property type="protein sequence ID" value="SCU70186.1"/>
    <property type="molecule type" value="Genomic_DNA"/>
</dbReference>
<organism evidence="3 4">
    <name type="scientific">Trypanosoma equiperdum</name>
    <dbReference type="NCBI Taxonomy" id="5694"/>
    <lineage>
        <taxon>Eukaryota</taxon>
        <taxon>Discoba</taxon>
        <taxon>Euglenozoa</taxon>
        <taxon>Kinetoplastea</taxon>
        <taxon>Metakinetoplastina</taxon>
        <taxon>Trypanosomatida</taxon>
        <taxon>Trypanosomatidae</taxon>
        <taxon>Trypanosoma</taxon>
    </lineage>
</organism>
<protein>
    <recommendedName>
        <fullName evidence="2">Ubiquitin-like domain-containing protein</fullName>
    </recommendedName>
</protein>